<feature type="domain" description="Mandelate racemase/muconate lactonizing enzyme C-terminal" evidence="4">
    <location>
        <begin position="152"/>
        <end position="253"/>
    </location>
</feature>
<dbReference type="PANTHER" id="PTHR48080:SF4">
    <property type="entry name" value="GLUCARATE DEHYDRATASE"/>
    <property type="match status" value="1"/>
</dbReference>
<dbReference type="InterPro" id="IPR029065">
    <property type="entry name" value="Enolase_C-like"/>
</dbReference>
<evidence type="ECO:0000256" key="1">
    <source>
        <dbReference type="ARBA" id="ARBA00001426"/>
    </source>
</evidence>
<evidence type="ECO:0000259" key="4">
    <source>
        <dbReference type="SMART" id="SM00922"/>
    </source>
</evidence>
<sequence>MTSRDLRIRRITVRNYRYTHPNLGYDYNGFNEVFQRGGTVQRTGHVLTIETESGITGEYVGGSAVGYVQVAMVAPYLISRSALERERIWNDLKRALRKTDRFGIGPIDNALWDIAGKVYDAPVAELLGGYRTRIPAYASTYHGDDNGGLDSPEAFADFAVVCREMGFPAFKMHGWGAGPISREVATVRALRDAVGPDMDLMLDPACEYNTFVDALRVGRACDEANFLWLEDPFKDGGQSAFAHRKLRELIRTPIMLGEHVRGMELHVDQAIAGGTDFIRPDSDYDGGITGVMKLAHAAEGLGLDCEIHAPGPAHRHCIAAIRNTNYYELGLVGPGIDGPSLHCPIFTDYSDDLDAIDAEGCVPVPTGAGLGVTINWDWLDANTTETVVLA</sequence>
<dbReference type="EC" id="4.2.1.40" evidence="3"/>
<protein>
    <recommendedName>
        <fullName evidence="3">glucarate dehydratase</fullName>
        <ecNumber evidence="3">4.2.1.40</ecNumber>
    </recommendedName>
</protein>
<dbReference type="GO" id="GO:0008872">
    <property type="term" value="F:glucarate dehydratase activity"/>
    <property type="evidence" value="ECO:0007669"/>
    <property type="project" value="UniProtKB-EC"/>
</dbReference>
<dbReference type="InterPro" id="IPR034593">
    <property type="entry name" value="DgoD-like"/>
</dbReference>
<dbReference type="Gene3D" id="3.30.390.10">
    <property type="entry name" value="Enolase-like, N-terminal domain"/>
    <property type="match status" value="1"/>
</dbReference>
<dbReference type="InterPro" id="IPR013341">
    <property type="entry name" value="Mandelate_racemase_N_dom"/>
</dbReference>
<organism evidence="5">
    <name type="scientific">uncultured Propionibacteriaceae bacterium</name>
    <dbReference type="NCBI Taxonomy" id="257457"/>
    <lineage>
        <taxon>Bacteria</taxon>
        <taxon>Bacillati</taxon>
        <taxon>Actinomycetota</taxon>
        <taxon>Actinomycetes</taxon>
        <taxon>Propionibacteriales</taxon>
        <taxon>Propionibacteriaceae</taxon>
        <taxon>environmental samples</taxon>
    </lineage>
</organism>
<dbReference type="SUPFAM" id="SSF51604">
    <property type="entry name" value="Enolase C-terminal domain-like"/>
    <property type="match status" value="1"/>
</dbReference>
<dbReference type="InterPro" id="IPR036849">
    <property type="entry name" value="Enolase-like_C_sf"/>
</dbReference>
<dbReference type="EMBL" id="CADCUO010000053">
    <property type="protein sequence ID" value="CAA9379648.1"/>
    <property type="molecule type" value="Genomic_DNA"/>
</dbReference>
<dbReference type="SMART" id="SM00922">
    <property type="entry name" value="MR_MLE"/>
    <property type="match status" value="1"/>
</dbReference>
<dbReference type="Pfam" id="PF13378">
    <property type="entry name" value="MR_MLE_C"/>
    <property type="match status" value="1"/>
</dbReference>
<dbReference type="InterPro" id="IPR029017">
    <property type="entry name" value="Enolase-like_N"/>
</dbReference>
<name>A0A6J4NBN0_9ACTN</name>
<dbReference type="Gene3D" id="3.20.20.120">
    <property type="entry name" value="Enolase-like C-terminal domain"/>
    <property type="match status" value="1"/>
</dbReference>
<evidence type="ECO:0000256" key="2">
    <source>
        <dbReference type="ARBA" id="ARBA00005183"/>
    </source>
</evidence>
<proteinExistence type="predicted"/>
<dbReference type="SFLD" id="SFLDS00001">
    <property type="entry name" value="Enolase"/>
    <property type="match status" value="1"/>
</dbReference>
<dbReference type="AlphaFoldDB" id="A0A6J4NBN0"/>
<comment type="catalytic activity">
    <reaction evidence="1">
        <text>D-glucarate = 5-dehydro-4-deoxy-D-glucarate + H2O</text>
        <dbReference type="Rhea" id="RHEA:14573"/>
        <dbReference type="ChEBI" id="CHEBI:15377"/>
        <dbReference type="ChEBI" id="CHEBI:30612"/>
        <dbReference type="ChEBI" id="CHEBI:42819"/>
        <dbReference type="EC" id="4.2.1.40"/>
    </reaction>
</comment>
<dbReference type="SUPFAM" id="SSF54826">
    <property type="entry name" value="Enolase N-terminal domain-like"/>
    <property type="match status" value="1"/>
</dbReference>
<gene>
    <name evidence="5" type="ORF">AVDCRST_MAG75-853</name>
</gene>
<dbReference type="InterPro" id="IPR013342">
    <property type="entry name" value="Mandelate_racemase_C"/>
</dbReference>
<dbReference type="PANTHER" id="PTHR48080">
    <property type="entry name" value="D-GALACTONATE DEHYDRATASE-RELATED"/>
    <property type="match status" value="1"/>
</dbReference>
<comment type="pathway">
    <text evidence="2">Carbohydrate acid metabolism; D-glucarate degradation; 2,5-dioxopentanoate from D-glucarate: step 1/2.</text>
</comment>
<dbReference type="Pfam" id="PF02746">
    <property type="entry name" value="MR_MLE_N"/>
    <property type="match status" value="1"/>
</dbReference>
<evidence type="ECO:0000313" key="5">
    <source>
        <dbReference type="EMBL" id="CAA9379648.1"/>
    </source>
</evidence>
<reference evidence="5" key="1">
    <citation type="submission" date="2020-02" db="EMBL/GenBank/DDBJ databases">
        <authorList>
            <person name="Meier V. D."/>
        </authorList>
    </citation>
    <scope>NUCLEOTIDE SEQUENCE</scope>
    <source>
        <strain evidence="5">AVDCRST_MAG75</strain>
    </source>
</reference>
<evidence type="ECO:0000256" key="3">
    <source>
        <dbReference type="ARBA" id="ARBA00011973"/>
    </source>
</evidence>
<accession>A0A6J4NBN0</accession>